<keyword evidence="2" id="KW-1185">Reference proteome</keyword>
<accession>A0ABQ2RV61</accession>
<dbReference type="EMBL" id="BMQM01000030">
    <property type="protein sequence ID" value="GGR69412.1"/>
    <property type="molecule type" value="Genomic_DNA"/>
</dbReference>
<reference evidence="2" key="1">
    <citation type="journal article" date="2019" name="Int. J. Syst. Evol. Microbiol.">
        <title>The Global Catalogue of Microorganisms (GCM) 10K type strain sequencing project: providing services to taxonomists for standard genome sequencing and annotation.</title>
        <authorList>
            <consortium name="The Broad Institute Genomics Platform"/>
            <consortium name="The Broad Institute Genome Sequencing Center for Infectious Disease"/>
            <person name="Wu L."/>
            <person name="Ma J."/>
        </authorList>
    </citation>
    <scope>NUCLEOTIDE SEQUENCE [LARGE SCALE GENOMIC DNA]</scope>
    <source>
        <strain evidence="2">JCM 31404</strain>
    </source>
</reference>
<evidence type="ECO:0000313" key="2">
    <source>
        <dbReference type="Proteomes" id="UP000634308"/>
    </source>
</evidence>
<sequence length="199" mass="21500">MVFLSLGMCFSVGEGLSIAGQVRNPEAAAQVGPSQVRVLLTNLGQGFLVGIGTLDGTRFSLRVPDSFRPPVTPLSVCPGVSVTPAAPRTYTAETLLIYHQGRNAAATLIQADDPTDPTRRGQWVFSDRAATLRGRCTGLNTHYDLKLTQGWNAVTTVTRSGRFEITNATTNLPYWVQPVLTREARTTFPTLFSGARTAF</sequence>
<gene>
    <name evidence="1" type="ORF">GCM10008959_34310</name>
</gene>
<evidence type="ECO:0000313" key="1">
    <source>
        <dbReference type="EMBL" id="GGR69412.1"/>
    </source>
</evidence>
<proteinExistence type="predicted"/>
<dbReference type="Proteomes" id="UP000634308">
    <property type="component" value="Unassembled WGS sequence"/>
</dbReference>
<name>A0ABQ2RV61_9DEIO</name>
<organism evidence="1 2">
    <name type="scientific">Deinococcus seoulensis</name>
    <dbReference type="NCBI Taxonomy" id="1837379"/>
    <lineage>
        <taxon>Bacteria</taxon>
        <taxon>Thermotogati</taxon>
        <taxon>Deinococcota</taxon>
        <taxon>Deinococci</taxon>
        <taxon>Deinococcales</taxon>
        <taxon>Deinococcaceae</taxon>
        <taxon>Deinococcus</taxon>
    </lineage>
</organism>
<comment type="caution">
    <text evidence="1">The sequence shown here is derived from an EMBL/GenBank/DDBJ whole genome shotgun (WGS) entry which is preliminary data.</text>
</comment>
<dbReference type="RefSeq" id="WP_189066210.1">
    <property type="nucleotide sequence ID" value="NZ_BMQM01000030.1"/>
</dbReference>
<protein>
    <submittedName>
        <fullName evidence="1">Uncharacterized protein</fullName>
    </submittedName>
</protein>